<evidence type="ECO:0000259" key="1">
    <source>
        <dbReference type="PROSITE" id="PS50186"/>
    </source>
</evidence>
<dbReference type="PROSITE" id="PS50186">
    <property type="entry name" value="DEP"/>
    <property type="match status" value="2"/>
</dbReference>
<accession>A0AAX7VLS5</accession>
<dbReference type="SUPFAM" id="SSF46785">
    <property type="entry name" value="Winged helix' DNA-binding domain"/>
    <property type="match status" value="2"/>
</dbReference>
<dbReference type="AlphaFoldDB" id="A0AAX7VLS5"/>
<gene>
    <name evidence="2" type="primary">DEPTOR</name>
</gene>
<dbReference type="GO" id="GO:0005886">
    <property type="term" value="C:plasma membrane"/>
    <property type="evidence" value="ECO:0007669"/>
    <property type="project" value="TreeGrafter"/>
</dbReference>
<proteinExistence type="predicted"/>
<dbReference type="InterPro" id="IPR036034">
    <property type="entry name" value="PDZ_sf"/>
</dbReference>
<reference evidence="2" key="1">
    <citation type="submission" date="2018-05" db="EMBL/GenBank/DDBJ databases">
        <authorList>
            <person name="Datahose"/>
        </authorList>
    </citation>
    <scope>NUCLEOTIDE SEQUENCE</scope>
</reference>
<dbReference type="GO" id="GO:0007186">
    <property type="term" value="P:G protein-coupled receptor signaling pathway"/>
    <property type="evidence" value="ECO:0007669"/>
    <property type="project" value="TreeGrafter"/>
</dbReference>
<dbReference type="Gene3D" id="1.10.10.10">
    <property type="entry name" value="Winged helix-like DNA-binding domain superfamily/Winged helix DNA-binding domain"/>
    <property type="match status" value="2"/>
</dbReference>
<organism evidence="2 3">
    <name type="scientific">Astatotilapia calliptera</name>
    <name type="common">Eastern happy</name>
    <name type="synonym">Chromis callipterus</name>
    <dbReference type="NCBI Taxonomy" id="8154"/>
    <lineage>
        <taxon>Eukaryota</taxon>
        <taxon>Metazoa</taxon>
        <taxon>Chordata</taxon>
        <taxon>Craniata</taxon>
        <taxon>Vertebrata</taxon>
        <taxon>Euteleostomi</taxon>
        <taxon>Actinopterygii</taxon>
        <taxon>Neopterygii</taxon>
        <taxon>Teleostei</taxon>
        <taxon>Neoteleostei</taxon>
        <taxon>Acanthomorphata</taxon>
        <taxon>Ovalentaria</taxon>
        <taxon>Cichlomorphae</taxon>
        <taxon>Cichliformes</taxon>
        <taxon>Cichlidae</taxon>
        <taxon>African cichlids</taxon>
        <taxon>Pseudocrenilabrinae</taxon>
        <taxon>Haplochromini</taxon>
        <taxon>Astatotilapia</taxon>
    </lineage>
</organism>
<feature type="domain" description="DEP" evidence="1">
    <location>
        <begin position="140"/>
        <end position="214"/>
    </location>
</feature>
<dbReference type="SMART" id="SM00049">
    <property type="entry name" value="DEP"/>
    <property type="match status" value="2"/>
</dbReference>
<dbReference type="InterPro" id="IPR000591">
    <property type="entry name" value="DEP_dom"/>
</dbReference>
<dbReference type="GeneTree" id="ENSGT00520000055667"/>
<dbReference type="GO" id="GO:0005096">
    <property type="term" value="F:GTPase activator activity"/>
    <property type="evidence" value="ECO:0007669"/>
    <property type="project" value="TreeGrafter"/>
</dbReference>
<reference evidence="2" key="3">
    <citation type="submission" date="2025-09" db="UniProtKB">
        <authorList>
            <consortium name="Ensembl"/>
        </authorList>
    </citation>
    <scope>IDENTIFICATION</scope>
</reference>
<dbReference type="Pfam" id="PF00610">
    <property type="entry name" value="DEP"/>
    <property type="match status" value="2"/>
</dbReference>
<evidence type="ECO:0000313" key="3">
    <source>
        <dbReference type="Proteomes" id="UP000265100"/>
    </source>
</evidence>
<dbReference type="InterPro" id="IPR051832">
    <property type="entry name" value="mTOR-Rac_regulators"/>
</dbReference>
<name>A0AAX7VLS5_ASTCA</name>
<dbReference type="InterPro" id="IPR036388">
    <property type="entry name" value="WH-like_DNA-bd_sf"/>
</dbReference>
<dbReference type="InterPro" id="IPR036390">
    <property type="entry name" value="WH_DNA-bd_sf"/>
</dbReference>
<dbReference type="GO" id="GO:0005085">
    <property type="term" value="F:guanyl-nucleotide exchange factor activity"/>
    <property type="evidence" value="ECO:0007669"/>
    <property type="project" value="TreeGrafter"/>
</dbReference>
<keyword evidence="3" id="KW-1185">Reference proteome</keyword>
<protein>
    <recommendedName>
        <fullName evidence="1">DEP domain-containing protein</fullName>
    </recommendedName>
</protein>
<sequence>MVLEGREMDGIGNTMQKKAAELERLAEVLVTGEQLRLRLHEAKVIKDRRHHLRTYPNCFVAKELIDWLIEHKEASDRDTAIKIVQKLLDQSIIHHVCDEHRDFKDMKLFYRFRKDDGTFPLDNEAKVFMRGQRIYEKLMNTENNLLQTREEEGKSFERTLVASEFIDWLLQEGEMPTREEAEQLGRRLLEHGIIQHVTNKNHFVDGPLLYQFRMNFRRRRRLIELLHERGRSIPESHDSPFCLRKQSSDGGNTSFLSASVSSYCCNIVCCVDVSFSTVLKRQVSPEELQRPGGPFIKKTFTIIGDAVGWGFVVRGSKPCHIQAVDPGGPAAAAGMKVRLVEMCELLKE</sequence>
<dbReference type="GO" id="GO:0035556">
    <property type="term" value="P:intracellular signal transduction"/>
    <property type="evidence" value="ECO:0007669"/>
    <property type="project" value="InterPro"/>
</dbReference>
<dbReference type="PANTHER" id="PTHR22829:SF18">
    <property type="entry name" value="DEP DOMAIN-CONTAINING MTOR-INTERACTING PROTEIN"/>
    <property type="match status" value="1"/>
</dbReference>
<dbReference type="Proteomes" id="UP000265100">
    <property type="component" value="Chromosome 11"/>
</dbReference>
<dbReference type="SUPFAM" id="SSF50156">
    <property type="entry name" value="PDZ domain-like"/>
    <property type="match status" value="1"/>
</dbReference>
<dbReference type="PANTHER" id="PTHR22829">
    <property type="entry name" value="DEP DOMAIN PROTEIN"/>
    <property type="match status" value="1"/>
</dbReference>
<dbReference type="Ensembl" id="ENSACLT00000089568.1">
    <property type="protein sequence ID" value="ENSACLP00000077031.1"/>
    <property type="gene ID" value="ENSACLG00000013080.2"/>
</dbReference>
<reference evidence="2" key="2">
    <citation type="submission" date="2025-08" db="UniProtKB">
        <authorList>
            <consortium name="Ensembl"/>
        </authorList>
    </citation>
    <scope>IDENTIFICATION</scope>
</reference>
<dbReference type="Gene3D" id="2.30.42.10">
    <property type="match status" value="1"/>
</dbReference>
<feature type="domain" description="DEP" evidence="1">
    <location>
        <begin position="31"/>
        <end position="114"/>
    </location>
</feature>
<evidence type="ECO:0000313" key="2">
    <source>
        <dbReference type="Ensembl" id="ENSACLP00000077031.1"/>
    </source>
</evidence>
<dbReference type="GO" id="GO:0023051">
    <property type="term" value="P:regulation of signaling"/>
    <property type="evidence" value="ECO:0007669"/>
    <property type="project" value="TreeGrafter"/>
</dbReference>